<proteinExistence type="predicted"/>
<sequence>MKTGTAIVDTVVDMAIARMPLIVIDCPDPGALARFYGAMLDWKIEVSADRAAACAESGQCISFHKVAGYMPPAWPTQERPQQMHIDVIVDDLDAAEAAVINLGATKHPEQPGTSYRVFLDPAGHPFCLCLLE</sequence>
<dbReference type="SUPFAM" id="SSF54593">
    <property type="entry name" value="Glyoxalase/Bleomycin resistance protein/Dihydroxybiphenyl dioxygenase"/>
    <property type="match status" value="1"/>
</dbReference>
<evidence type="ECO:0000313" key="2">
    <source>
        <dbReference type="EMBL" id="MBE1533492.1"/>
    </source>
</evidence>
<keyword evidence="2" id="KW-0456">Lyase</keyword>
<feature type="domain" description="Glyoxalase-like" evidence="1">
    <location>
        <begin position="22"/>
        <end position="129"/>
    </location>
</feature>
<dbReference type="Gene3D" id="3.10.180.10">
    <property type="entry name" value="2,3-Dihydroxybiphenyl 1,2-Dioxygenase, domain 1"/>
    <property type="match status" value="1"/>
</dbReference>
<keyword evidence="3" id="KW-1185">Reference proteome</keyword>
<dbReference type="InterPro" id="IPR041581">
    <property type="entry name" value="Glyoxalase_6"/>
</dbReference>
<dbReference type="PANTHER" id="PTHR35908:SF1">
    <property type="entry name" value="CONSERVED PROTEIN"/>
    <property type="match status" value="1"/>
</dbReference>
<dbReference type="InterPro" id="IPR029068">
    <property type="entry name" value="Glyas_Bleomycin-R_OHBP_Dase"/>
</dbReference>
<dbReference type="CDD" id="cd06587">
    <property type="entry name" value="VOC"/>
    <property type="match status" value="1"/>
</dbReference>
<dbReference type="PANTHER" id="PTHR35908">
    <property type="entry name" value="HYPOTHETICAL FUSION PROTEIN"/>
    <property type="match status" value="1"/>
</dbReference>
<comment type="caution">
    <text evidence="2">The sequence shown here is derived from an EMBL/GenBank/DDBJ whole genome shotgun (WGS) entry which is preliminary data.</text>
</comment>
<reference evidence="2 3" key="1">
    <citation type="submission" date="2020-10" db="EMBL/GenBank/DDBJ databases">
        <title>Sequencing the genomes of 1000 actinobacteria strains.</title>
        <authorList>
            <person name="Klenk H.-P."/>
        </authorList>
    </citation>
    <scope>NUCLEOTIDE SEQUENCE [LARGE SCALE GENOMIC DNA]</scope>
    <source>
        <strain evidence="2 3">DSM 46744</strain>
    </source>
</reference>
<dbReference type="GO" id="GO:0016829">
    <property type="term" value="F:lyase activity"/>
    <property type="evidence" value="ECO:0007669"/>
    <property type="project" value="UniProtKB-KW"/>
</dbReference>
<dbReference type="EMBL" id="JADBDZ010000001">
    <property type="protein sequence ID" value="MBE1533492.1"/>
    <property type="molecule type" value="Genomic_DNA"/>
</dbReference>
<dbReference type="Proteomes" id="UP000627838">
    <property type="component" value="Unassembled WGS sequence"/>
</dbReference>
<evidence type="ECO:0000313" key="3">
    <source>
        <dbReference type="Proteomes" id="UP000627838"/>
    </source>
</evidence>
<name>A0ABR9JSG8_9ACTN</name>
<accession>A0ABR9JSG8</accession>
<gene>
    <name evidence="2" type="ORF">H4W34_003325</name>
</gene>
<dbReference type="RefSeq" id="WP_318784143.1">
    <property type="nucleotide sequence ID" value="NZ_JADBDZ010000001.1"/>
</dbReference>
<protein>
    <submittedName>
        <fullName evidence="2">Enzyme related to lactoylglutathione lyase</fullName>
    </submittedName>
</protein>
<evidence type="ECO:0000259" key="1">
    <source>
        <dbReference type="Pfam" id="PF18029"/>
    </source>
</evidence>
<organism evidence="2 3">
    <name type="scientific">Actinomadura algeriensis</name>
    <dbReference type="NCBI Taxonomy" id="1679523"/>
    <lineage>
        <taxon>Bacteria</taxon>
        <taxon>Bacillati</taxon>
        <taxon>Actinomycetota</taxon>
        <taxon>Actinomycetes</taxon>
        <taxon>Streptosporangiales</taxon>
        <taxon>Thermomonosporaceae</taxon>
        <taxon>Actinomadura</taxon>
    </lineage>
</organism>
<dbReference type="Pfam" id="PF18029">
    <property type="entry name" value="Glyoxalase_6"/>
    <property type="match status" value="1"/>
</dbReference>